<comment type="similarity">
    <text evidence="1">Belongs to the UPF0065 (bug) family.</text>
</comment>
<comment type="caution">
    <text evidence="2">The sequence shown here is derived from an EMBL/GenBank/DDBJ whole genome shotgun (WGS) entry which is preliminary data.</text>
</comment>
<protein>
    <submittedName>
        <fullName evidence="2">Tripartite tricarboxylate transporter substrate binding protein</fullName>
    </submittedName>
</protein>
<dbReference type="SUPFAM" id="SSF53850">
    <property type="entry name" value="Periplasmic binding protein-like II"/>
    <property type="match status" value="1"/>
</dbReference>
<sequence>MTDRNHHPSRVIATRRGMLGLGLAGAALVRPALLRAQDRSWPSHPIRLVVPFGPGGGTDITVRLLAPKLSELLGQSIVVENRPGAGSTLGVDFVAKSPPDGYTLVLATLSSTGVAAGLYSKLPYDPVRDLTAIAPTNFIPICHSVITKGVAVRDTAEWVARLRANPGRYSYGSSGIGSTGHLASASFLQRIGASAVHVPYRGAGQVFTAMLAGEVHFNSDIPSLMLPYNRAGQVRTLFVATEERSSLMPDVPTAAEAGLGDYKAYSWYGIFGPAGLPADSVTRMNAAINEALEDPAIRQRLDEMGTPAMRGYTPERFARYVKEEVDLWVPIVRASGATVD</sequence>
<dbReference type="Pfam" id="PF03401">
    <property type="entry name" value="TctC"/>
    <property type="match status" value="1"/>
</dbReference>
<proteinExistence type="inferred from homology"/>
<evidence type="ECO:0000313" key="2">
    <source>
        <dbReference type="EMBL" id="KAA2212537.1"/>
    </source>
</evidence>
<organism evidence="2 3">
    <name type="scientific">Teichococcus oryzae</name>
    <dbReference type="NCBI Taxonomy" id="1608942"/>
    <lineage>
        <taxon>Bacteria</taxon>
        <taxon>Pseudomonadati</taxon>
        <taxon>Pseudomonadota</taxon>
        <taxon>Alphaproteobacteria</taxon>
        <taxon>Acetobacterales</taxon>
        <taxon>Roseomonadaceae</taxon>
        <taxon>Roseomonas</taxon>
    </lineage>
</organism>
<dbReference type="InterPro" id="IPR042100">
    <property type="entry name" value="Bug_dom1"/>
</dbReference>
<keyword evidence="3" id="KW-1185">Reference proteome</keyword>
<dbReference type="Gene3D" id="3.40.190.10">
    <property type="entry name" value="Periplasmic binding protein-like II"/>
    <property type="match status" value="1"/>
</dbReference>
<accession>A0A5B2TDF8</accession>
<dbReference type="Proteomes" id="UP000322110">
    <property type="component" value="Unassembled WGS sequence"/>
</dbReference>
<name>A0A5B2TDF8_9PROT</name>
<dbReference type="RefSeq" id="WP_149812944.1">
    <property type="nucleotide sequence ID" value="NZ_VUKA01000007.1"/>
</dbReference>
<dbReference type="PANTHER" id="PTHR42928">
    <property type="entry name" value="TRICARBOXYLATE-BINDING PROTEIN"/>
    <property type="match status" value="1"/>
</dbReference>
<evidence type="ECO:0000256" key="1">
    <source>
        <dbReference type="ARBA" id="ARBA00006987"/>
    </source>
</evidence>
<dbReference type="PANTHER" id="PTHR42928:SF5">
    <property type="entry name" value="BLR1237 PROTEIN"/>
    <property type="match status" value="1"/>
</dbReference>
<dbReference type="Gene3D" id="3.40.190.150">
    <property type="entry name" value="Bordetella uptake gene, domain 1"/>
    <property type="match status" value="1"/>
</dbReference>
<dbReference type="EMBL" id="VUKA01000007">
    <property type="protein sequence ID" value="KAA2212537.1"/>
    <property type="molecule type" value="Genomic_DNA"/>
</dbReference>
<reference evidence="2 3" key="1">
    <citation type="journal article" date="2015" name="Int. J. Syst. Evol. Microbiol.">
        <title>Roseomonas oryzae sp. nov., isolated from paddy rhizosphere soil.</title>
        <authorList>
            <person name="Ramaprasad E.V."/>
            <person name="Sasikala Ch."/>
            <person name="Ramana Ch.V."/>
        </authorList>
    </citation>
    <scope>NUCLEOTIDE SEQUENCE [LARGE SCALE GENOMIC DNA]</scope>
    <source>
        <strain evidence="2 3">KCTC 42542</strain>
    </source>
</reference>
<dbReference type="PIRSF" id="PIRSF017082">
    <property type="entry name" value="YflP"/>
    <property type="match status" value="1"/>
</dbReference>
<evidence type="ECO:0000313" key="3">
    <source>
        <dbReference type="Proteomes" id="UP000322110"/>
    </source>
</evidence>
<dbReference type="OrthoDB" id="7251839at2"/>
<gene>
    <name evidence="2" type="ORF">F0Q34_14535</name>
</gene>
<dbReference type="AlphaFoldDB" id="A0A5B2TDF8"/>
<dbReference type="CDD" id="cd13578">
    <property type="entry name" value="PBP2_Bug27"/>
    <property type="match status" value="1"/>
</dbReference>
<dbReference type="InterPro" id="IPR005064">
    <property type="entry name" value="BUG"/>
</dbReference>